<keyword evidence="5" id="KW-1185">Reference proteome</keyword>
<reference evidence="5" key="2">
    <citation type="submission" date="2015-01" db="EMBL/GenBank/DDBJ databases">
        <title>Evolutionary Origins and Diversification of the Mycorrhizal Mutualists.</title>
        <authorList>
            <consortium name="DOE Joint Genome Institute"/>
            <consortium name="Mycorrhizal Genomics Consortium"/>
            <person name="Kohler A."/>
            <person name="Kuo A."/>
            <person name="Nagy L.G."/>
            <person name="Floudas D."/>
            <person name="Copeland A."/>
            <person name="Barry K.W."/>
            <person name="Cichocki N."/>
            <person name="Veneault-Fourrey C."/>
            <person name="LaButti K."/>
            <person name="Lindquist E.A."/>
            <person name="Lipzen A."/>
            <person name="Lundell T."/>
            <person name="Morin E."/>
            <person name="Murat C."/>
            <person name="Riley R."/>
            <person name="Ohm R."/>
            <person name="Sun H."/>
            <person name="Tunlid A."/>
            <person name="Henrissat B."/>
            <person name="Grigoriev I.V."/>
            <person name="Hibbett D.S."/>
            <person name="Martin F."/>
        </authorList>
    </citation>
    <scope>NUCLEOTIDE SEQUENCE [LARGE SCALE GENOMIC DNA]</scope>
    <source>
        <strain evidence="5">LaAM-08-1</strain>
    </source>
</reference>
<gene>
    <name evidence="4" type="ORF">K443DRAFT_545254</name>
</gene>
<dbReference type="EMBL" id="KN838600">
    <property type="protein sequence ID" value="KIK01877.1"/>
    <property type="molecule type" value="Genomic_DNA"/>
</dbReference>
<proteinExistence type="predicted"/>
<accession>A0A0C9XW92</accession>
<evidence type="ECO:0000313" key="4">
    <source>
        <dbReference type="EMBL" id="KIK01877.1"/>
    </source>
</evidence>
<dbReference type="AlphaFoldDB" id="A0A0C9XW92"/>
<feature type="transmembrane region" description="Helical" evidence="2">
    <location>
        <begin position="246"/>
        <end position="270"/>
    </location>
</feature>
<sequence>MFVHASLILSLFGTQIVSATLQFNLTAKAQQCEPFTIDFLGSGDLTPLPPATLSILPFNSTAILVPITNPNLSQGIDLSFLPIPAGSNFITSIDDNSGENLIKVSDILRVLPSPTDNSSCMPSPSPRKFNLNATTVSQCEEMVIRYDASAVARSPTVRFYNPTGSSTELNQTSDDPVKGIAKYLVKFSRGKSVIFLLDDGADVRETTPLLTILGDASSPTSCMRSNKTTTPATSESAVSSPITSKAVIIGGAVGGGAVVLIVVGMIIFILGERKRRHRKSIDFDPPRLTKMAKDEKILHPSPSFTENLSRSGAVSNPIYTKDDFLLPTKPTHSRGSLASWSQDVPGDQRFSAKDSRPLNRDEGERHGERVSLHSLDIEGLLNLATYQSDNPIRQVSDLVPLEPASNISHQHLGVPSDVPMDLTASWAFSSFSDNPFNNEGPVSQPQSQYFTPISSRMRPLPAVPPAFPERLQS</sequence>
<feature type="compositionally biased region" description="Basic and acidic residues" evidence="1">
    <location>
        <begin position="350"/>
        <end position="370"/>
    </location>
</feature>
<evidence type="ECO:0000256" key="3">
    <source>
        <dbReference type="SAM" id="SignalP"/>
    </source>
</evidence>
<feature type="signal peptide" evidence="3">
    <location>
        <begin position="1"/>
        <end position="19"/>
    </location>
</feature>
<name>A0A0C9XW92_9AGAR</name>
<organism evidence="4 5">
    <name type="scientific">Laccaria amethystina LaAM-08-1</name>
    <dbReference type="NCBI Taxonomy" id="1095629"/>
    <lineage>
        <taxon>Eukaryota</taxon>
        <taxon>Fungi</taxon>
        <taxon>Dikarya</taxon>
        <taxon>Basidiomycota</taxon>
        <taxon>Agaricomycotina</taxon>
        <taxon>Agaricomycetes</taxon>
        <taxon>Agaricomycetidae</taxon>
        <taxon>Agaricales</taxon>
        <taxon>Agaricineae</taxon>
        <taxon>Hydnangiaceae</taxon>
        <taxon>Laccaria</taxon>
    </lineage>
</organism>
<dbReference type="HOGENOM" id="CLU_502484_0_0_1"/>
<protein>
    <recommendedName>
        <fullName evidence="6">Mid2 domain-containing protein</fullName>
    </recommendedName>
</protein>
<dbReference type="Proteomes" id="UP000054477">
    <property type="component" value="Unassembled WGS sequence"/>
</dbReference>
<evidence type="ECO:0000256" key="1">
    <source>
        <dbReference type="SAM" id="MobiDB-lite"/>
    </source>
</evidence>
<reference evidence="4 5" key="1">
    <citation type="submission" date="2014-04" db="EMBL/GenBank/DDBJ databases">
        <authorList>
            <consortium name="DOE Joint Genome Institute"/>
            <person name="Kuo A."/>
            <person name="Kohler A."/>
            <person name="Nagy L.G."/>
            <person name="Floudas D."/>
            <person name="Copeland A."/>
            <person name="Barry K.W."/>
            <person name="Cichocki N."/>
            <person name="Veneault-Fourrey C."/>
            <person name="LaButti K."/>
            <person name="Lindquist E.A."/>
            <person name="Lipzen A."/>
            <person name="Lundell T."/>
            <person name="Morin E."/>
            <person name="Murat C."/>
            <person name="Sun H."/>
            <person name="Tunlid A."/>
            <person name="Henrissat B."/>
            <person name="Grigoriev I.V."/>
            <person name="Hibbett D.S."/>
            <person name="Martin F."/>
            <person name="Nordberg H.P."/>
            <person name="Cantor M.N."/>
            <person name="Hua S.X."/>
        </authorList>
    </citation>
    <scope>NUCLEOTIDE SEQUENCE [LARGE SCALE GENOMIC DNA]</scope>
    <source>
        <strain evidence="4 5">LaAM-08-1</strain>
    </source>
</reference>
<keyword evidence="2" id="KW-0472">Membrane</keyword>
<evidence type="ECO:0000256" key="2">
    <source>
        <dbReference type="SAM" id="Phobius"/>
    </source>
</evidence>
<evidence type="ECO:0000313" key="5">
    <source>
        <dbReference type="Proteomes" id="UP000054477"/>
    </source>
</evidence>
<keyword evidence="2" id="KW-1133">Transmembrane helix</keyword>
<keyword evidence="3" id="KW-0732">Signal</keyword>
<feature type="chain" id="PRO_5002205992" description="Mid2 domain-containing protein" evidence="3">
    <location>
        <begin position="20"/>
        <end position="473"/>
    </location>
</feature>
<dbReference type="OrthoDB" id="3266941at2759"/>
<evidence type="ECO:0008006" key="6">
    <source>
        <dbReference type="Google" id="ProtNLM"/>
    </source>
</evidence>
<feature type="region of interest" description="Disordered" evidence="1">
    <location>
        <begin position="334"/>
        <end position="370"/>
    </location>
</feature>
<keyword evidence="2" id="KW-0812">Transmembrane</keyword>